<name>A0ABS4J192_9BACL</name>
<organism evidence="1 2">
    <name type="scientific">Paenibacillus eucommiae</name>
    <dbReference type="NCBI Taxonomy" id="1355755"/>
    <lineage>
        <taxon>Bacteria</taxon>
        <taxon>Bacillati</taxon>
        <taxon>Bacillota</taxon>
        <taxon>Bacilli</taxon>
        <taxon>Bacillales</taxon>
        <taxon>Paenibacillaceae</taxon>
        <taxon>Paenibacillus</taxon>
    </lineage>
</organism>
<accession>A0ABS4J192</accession>
<gene>
    <name evidence="1" type="ORF">J2Z66_004173</name>
</gene>
<sequence>MDKHIGHTLEIIYLDKAGKLSQRKIEVRSVSGDKLSAYCLERKELRTFNADNILASHRVVAAGRVVRERQIIYPVSGHYEGRKLQVVIDA</sequence>
<dbReference type="GO" id="GO:0003677">
    <property type="term" value="F:DNA binding"/>
    <property type="evidence" value="ECO:0007669"/>
    <property type="project" value="UniProtKB-KW"/>
</dbReference>
<evidence type="ECO:0000313" key="1">
    <source>
        <dbReference type="EMBL" id="MBP1992564.1"/>
    </source>
</evidence>
<keyword evidence="1" id="KW-0238">DNA-binding</keyword>
<dbReference type="Proteomes" id="UP001519287">
    <property type="component" value="Unassembled WGS sequence"/>
</dbReference>
<keyword evidence="2" id="KW-1185">Reference proteome</keyword>
<protein>
    <submittedName>
        <fullName evidence="1">DNA-binding transcriptional regulator YafY</fullName>
    </submittedName>
</protein>
<comment type="caution">
    <text evidence="1">The sequence shown here is derived from an EMBL/GenBank/DDBJ whole genome shotgun (WGS) entry which is preliminary data.</text>
</comment>
<proteinExistence type="predicted"/>
<evidence type="ECO:0000313" key="2">
    <source>
        <dbReference type="Proteomes" id="UP001519287"/>
    </source>
</evidence>
<dbReference type="RefSeq" id="WP_209973686.1">
    <property type="nucleotide sequence ID" value="NZ_JAGGLB010000014.1"/>
</dbReference>
<dbReference type="EMBL" id="JAGGLB010000014">
    <property type="protein sequence ID" value="MBP1992564.1"/>
    <property type="molecule type" value="Genomic_DNA"/>
</dbReference>
<reference evidence="1 2" key="1">
    <citation type="submission" date="2021-03" db="EMBL/GenBank/DDBJ databases">
        <title>Genomic Encyclopedia of Type Strains, Phase IV (KMG-IV): sequencing the most valuable type-strain genomes for metagenomic binning, comparative biology and taxonomic classification.</title>
        <authorList>
            <person name="Goeker M."/>
        </authorList>
    </citation>
    <scope>NUCLEOTIDE SEQUENCE [LARGE SCALE GENOMIC DNA]</scope>
    <source>
        <strain evidence="1 2">DSM 26048</strain>
    </source>
</reference>